<feature type="transmembrane region" description="Helical" evidence="1">
    <location>
        <begin position="12"/>
        <end position="32"/>
    </location>
</feature>
<comment type="caution">
    <text evidence="2">The sequence shown here is derived from an EMBL/GenBank/DDBJ whole genome shotgun (WGS) entry which is preliminary data.</text>
</comment>
<feature type="transmembrane region" description="Helical" evidence="1">
    <location>
        <begin position="956"/>
        <end position="975"/>
    </location>
</feature>
<feature type="transmembrane region" description="Helical" evidence="1">
    <location>
        <begin position="462"/>
        <end position="485"/>
    </location>
</feature>
<dbReference type="Gene3D" id="1.20.1640.10">
    <property type="entry name" value="Multidrug efflux transporter AcrB transmembrane domain"/>
    <property type="match status" value="2"/>
</dbReference>
<accession>A0A917FGX1</accession>
<dbReference type="RefSeq" id="WP_188666925.1">
    <property type="nucleotide sequence ID" value="NZ_BMHV01000034.1"/>
</dbReference>
<dbReference type="Gene3D" id="3.30.70.1430">
    <property type="entry name" value="Multidrug efflux transporter AcrB pore domain"/>
    <property type="match status" value="2"/>
</dbReference>
<dbReference type="PANTHER" id="PTHR32063:SF14">
    <property type="entry name" value="BLL4319 PROTEIN"/>
    <property type="match status" value="1"/>
</dbReference>
<dbReference type="SUPFAM" id="SSF82714">
    <property type="entry name" value="Multidrug efflux transporter AcrB TolC docking domain, DN and DC subdomains"/>
    <property type="match status" value="2"/>
</dbReference>
<dbReference type="PRINTS" id="PR00702">
    <property type="entry name" value="ACRIFLAVINRP"/>
</dbReference>
<reference evidence="2" key="1">
    <citation type="journal article" date="2014" name="Int. J. Syst. Evol. Microbiol.">
        <title>Complete genome sequence of Corynebacterium casei LMG S-19264T (=DSM 44701T), isolated from a smear-ripened cheese.</title>
        <authorList>
            <consortium name="US DOE Joint Genome Institute (JGI-PGF)"/>
            <person name="Walter F."/>
            <person name="Albersmeier A."/>
            <person name="Kalinowski J."/>
            <person name="Ruckert C."/>
        </authorList>
    </citation>
    <scope>NUCLEOTIDE SEQUENCE</scope>
    <source>
        <strain evidence="2">CGMCC 1.15254</strain>
    </source>
</reference>
<dbReference type="GO" id="GO:0042910">
    <property type="term" value="F:xenobiotic transmembrane transporter activity"/>
    <property type="evidence" value="ECO:0007669"/>
    <property type="project" value="TreeGrafter"/>
</dbReference>
<feature type="transmembrane region" description="Helical" evidence="1">
    <location>
        <begin position="527"/>
        <end position="546"/>
    </location>
</feature>
<dbReference type="Gene3D" id="3.30.70.1440">
    <property type="entry name" value="Multidrug efflux transporter AcrB pore domain"/>
    <property type="match status" value="1"/>
</dbReference>
<dbReference type="PANTHER" id="PTHR32063">
    <property type="match status" value="1"/>
</dbReference>
<keyword evidence="1" id="KW-0472">Membrane</keyword>
<evidence type="ECO:0000256" key="1">
    <source>
        <dbReference type="SAM" id="Phobius"/>
    </source>
</evidence>
<dbReference type="Gene3D" id="3.30.2090.10">
    <property type="entry name" value="Multidrug efflux transporter AcrB TolC docking domain, DN and DC subdomains"/>
    <property type="match status" value="2"/>
</dbReference>
<keyword evidence="1" id="KW-1133">Transmembrane helix</keyword>
<dbReference type="Gene3D" id="3.30.70.1320">
    <property type="entry name" value="Multidrug efflux transporter AcrB pore domain like"/>
    <property type="match status" value="1"/>
</dbReference>
<proteinExistence type="predicted"/>
<keyword evidence="3" id="KW-1185">Reference proteome</keyword>
<feature type="transmembrane region" description="Helical" evidence="1">
    <location>
        <begin position="884"/>
        <end position="908"/>
    </location>
</feature>
<evidence type="ECO:0000313" key="2">
    <source>
        <dbReference type="EMBL" id="GGF74892.1"/>
    </source>
</evidence>
<feature type="transmembrane region" description="Helical" evidence="1">
    <location>
        <begin position="987"/>
        <end position="1016"/>
    </location>
</feature>
<reference evidence="2" key="2">
    <citation type="submission" date="2020-09" db="EMBL/GenBank/DDBJ databases">
        <authorList>
            <person name="Sun Q."/>
            <person name="Zhou Y."/>
        </authorList>
    </citation>
    <scope>NUCLEOTIDE SEQUENCE</scope>
    <source>
        <strain evidence="2">CGMCC 1.15254</strain>
    </source>
</reference>
<feature type="transmembrane region" description="Helical" evidence="1">
    <location>
        <begin position="857"/>
        <end position="877"/>
    </location>
</feature>
<feature type="transmembrane region" description="Helical" evidence="1">
    <location>
        <begin position="359"/>
        <end position="379"/>
    </location>
</feature>
<dbReference type="InterPro" id="IPR001036">
    <property type="entry name" value="Acrflvin-R"/>
</dbReference>
<dbReference type="SUPFAM" id="SSF82866">
    <property type="entry name" value="Multidrug efflux transporter AcrB transmembrane domain"/>
    <property type="match status" value="2"/>
</dbReference>
<dbReference type="Proteomes" id="UP000632498">
    <property type="component" value="Unassembled WGS sequence"/>
</dbReference>
<feature type="transmembrane region" description="Helical" evidence="1">
    <location>
        <begin position="333"/>
        <end position="352"/>
    </location>
</feature>
<name>A0A917FGX1_9PROT</name>
<dbReference type="AlphaFoldDB" id="A0A917FGX1"/>
<feature type="transmembrane region" description="Helical" evidence="1">
    <location>
        <begin position="430"/>
        <end position="450"/>
    </location>
</feature>
<evidence type="ECO:0000313" key="3">
    <source>
        <dbReference type="Proteomes" id="UP000632498"/>
    </source>
</evidence>
<dbReference type="EMBL" id="BMHV01000034">
    <property type="protein sequence ID" value="GGF74892.1"/>
    <property type="molecule type" value="Genomic_DNA"/>
</dbReference>
<dbReference type="GO" id="GO:0005886">
    <property type="term" value="C:plasma membrane"/>
    <property type="evidence" value="ECO:0007669"/>
    <property type="project" value="TreeGrafter"/>
</dbReference>
<dbReference type="InterPro" id="IPR027463">
    <property type="entry name" value="AcrB_DN_DC_subdom"/>
</dbReference>
<dbReference type="Pfam" id="PF00873">
    <property type="entry name" value="ACR_tran"/>
    <property type="match status" value="1"/>
</dbReference>
<protein>
    <submittedName>
        <fullName evidence="2">Multidrug transporter</fullName>
    </submittedName>
</protein>
<organism evidence="2 3">
    <name type="scientific">Terasakiella brassicae</name>
    <dbReference type="NCBI Taxonomy" id="1634917"/>
    <lineage>
        <taxon>Bacteria</taxon>
        <taxon>Pseudomonadati</taxon>
        <taxon>Pseudomonadota</taxon>
        <taxon>Alphaproteobacteria</taxon>
        <taxon>Rhodospirillales</taxon>
        <taxon>Terasakiellaceae</taxon>
        <taxon>Terasakiella</taxon>
    </lineage>
</organism>
<sequence length="1038" mass="113101">MTLSELSIRRPVLAIVSSLLIITAGIASVFSIPIRELPDVDTAVITITTYYTGASPKIVDTDITEVIESSISGVSGVKTIQSESRRGRARTVIEFETGRDIDEAANDIRDAVGRIRSKLPEGVDEPAIVKSDSDADPVMRLAVVSDRHKPEEITDYVERYIIDHLSTLEGVASVDIRGERRYAIRVWLDRRAMAARNVTVSDIENAIERNNIELPAGEIKSQNRLLELRLNARLSTPEQFQNIILGKVNGYSVRLRDVAKIEQGVESDDLILRANGKPAVGLQVIRQSQANTMAISQLVRQKVESLKDNLPQGMEVIVGSDDALFISASIEEVITALIISLTLVVMVILLFLRSLRTTLVPVVTIPVALIGCLALIALFGFSINVLTLLALLLAIGLVVDDAIVVLENIKRRIDGGETPIVAAMRGTQQVTFAVLATSVTLVAVFIPISFLGGQVGRLFSEFGLIMVAAVAISTYVALSLCPMMASRLIKAPKKSEIADGIIDDDHLLAQSMIGRIYRNLLEKALQYPYLILAVCLIFSLGAIGIYNELPRELAPREDRGVAFVPMTAPQGSSLSYTDEQAIQVEQMLAPQVEKGNIRSVYTIIGWGNRPYRGFVVMRLAPWDERDQTQDQIVNSVRPQVKDLPGARASVSSPAGLGLRGNSTPLRIVVGGTDFDQVKQWANILLEQAKLNEGLVNPEMDYEENQPQLDIQFDRQRAYDLGIDAQEIATTLQVMFASKEISTYVDRGREYSVVAQIQPEDRKTYNSLENVFIRPDKTNPSALVPIGALVQAKETAASAELRRYGRLPSITIQAALAPDYTLGQAVSYMEEAAQELLPVNAKIGYAGQSATFKDTSGGIQTVFILALVIVFLVLAAQFESFIHPLVIMLSVPLAIAGAVYTMMLAGLSLNVYSQIGILLLVGLMAKNGILIVEFANQLRDEGMNVREAVKEAAILRFRPIIMTVISTILGAVPLVIATGAGAESRIAIGWVIVGGLGLALFLTLFLTPVLYSLLAGFSQPRSSVKKALEEELRQEDQAV</sequence>
<feature type="transmembrane region" description="Helical" evidence="1">
    <location>
        <begin position="385"/>
        <end position="409"/>
    </location>
</feature>
<feature type="transmembrane region" description="Helical" evidence="1">
    <location>
        <begin position="914"/>
        <end position="935"/>
    </location>
</feature>
<dbReference type="SUPFAM" id="SSF82693">
    <property type="entry name" value="Multidrug efflux transporter AcrB pore domain, PN1, PN2, PC1 and PC2 subdomains"/>
    <property type="match status" value="4"/>
</dbReference>
<gene>
    <name evidence="2" type="ORF">GCM10011332_31170</name>
</gene>
<keyword evidence="1" id="KW-0812">Transmembrane</keyword>